<dbReference type="FunFam" id="3.40.50.20:FF:000006">
    <property type="entry name" value="Phosphoribosylamine--glycine ligase, chloroplastic"/>
    <property type="match status" value="1"/>
</dbReference>
<evidence type="ECO:0000256" key="8">
    <source>
        <dbReference type="ARBA" id="ARBA00022741"/>
    </source>
</evidence>
<dbReference type="PANTHER" id="PTHR43472:SF1">
    <property type="entry name" value="PHOSPHORIBOSYLAMINE--GLYCINE LIGASE, CHLOROPLASTIC"/>
    <property type="match status" value="1"/>
</dbReference>
<evidence type="ECO:0000256" key="16">
    <source>
        <dbReference type="ARBA" id="ARBA00079592"/>
    </source>
</evidence>
<dbReference type="InterPro" id="IPR020561">
    <property type="entry name" value="PRibGlycinamid_synth_ATP-grasp"/>
</dbReference>
<dbReference type="GO" id="GO:0009113">
    <property type="term" value="P:purine nucleobase biosynthetic process"/>
    <property type="evidence" value="ECO:0007669"/>
    <property type="project" value="InterPro"/>
</dbReference>
<dbReference type="Pfam" id="PF01071">
    <property type="entry name" value="GARS_A"/>
    <property type="match status" value="1"/>
</dbReference>
<comment type="catalytic activity">
    <reaction evidence="17">
        <text>5-phospho-beta-D-ribosylamine + glycine + ATP = N(1)-(5-phospho-beta-D-ribosyl)glycinamide + ADP + phosphate + H(+)</text>
        <dbReference type="Rhea" id="RHEA:17453"/>
        <dbReference type="ChEBI" id="CHEBI:15378"/>
        <dbReference type="ChEBI" id="CHEBI:30616"/>
        <dbReference type="ChEBI" id="CHEBI:43474"/>
        <dbReference type="ChEBI" id="CHEBI:57305"/>
        <dbReference type="ChEBI" id="CHEBI:58681"/>
        <dbReference type="ChEBI" id="CHEBI:143788"/>
        <dbReference type="ChEBI" id="CHEBI:456216"/>
        <dbReference type="EC" id="6.3.4.13"/>
    </reaction>
</comment>
<dbReference type="SUPFAM" id="SSF56059">
    <property type="entry name" value="Glutathione synthetase ATP-binding domain-like"/>
    <property type="match status" value="1"/>
</dbReference>
<dbReference type="InterPro" id="IPR016185">
    <property type="entry name" value="PreATP-grasp_dom_sf"/>
</dbReference>
<evidence type="ECO:0000256" key="4">
    <source>
        <dbReference type="ARBA" id="ARBA00013255"/>
    </source>
</evidence>
<keyword evidence="9 17" id="KW-0658">Purine biosynthesis</keyword>
<evidence type="ECO:0000313" key="21">
    <source>
        <dbReference type="Proteomes" id="UP000635983"/>
    </source>
</evidence>
<dbReference type="InterPro" id="IPR020560">
    <property type="entry name" value="PRibGlycinamide_synth_C-dom"/>
</dbReference>
<dbReference type="Gene3D" id="3.30.1490.20">
    <property type="entry name" value="ATP-grasp fold, A domain"/>
    <property type="match status" value="1"/>
</dbReference>
<evidence type="ECO:0000256" key="7">
    <source>
        <dbReference type="ARBA" id="ARBA00022723"/>
    </source>
</evidence>
<evidence type="ECO:0000256" key="9">
    <source>
        <dbReference type="ARBA" id="ARBA00022755"/>
    </source>
</evidence>
<evidence type="ECO:0000256" key="10">
    <source>
        <dbReference type="ARBA" id="ARBA00022840"/>
    </source>
</evidence>
<dbReference type="GO" id="GO:0005524">
    <property type="term" value="F:ATP binding"/>
    <property type="evidence" value="ECO:0007669"/>
    <property type="project" value="UniProtKB-UniRule"/>
</dbReference>
<reference evidence="20" key="1">
    <citation type="journal article" date="2014" name="Int. J. Syst. Evol. Microbiol.">
        <title>Complete genome sequence of Corynebacterium casei LMG S-19264T (=DSM 44701T), isolated from a smear-ripened cheese.</title>
        <authorList>
            <consortium name="US DOE Joint Genome Institute (JGI-PGF)"/>
            <person name="Walter F."/>
            <person name="Albersmeier A."/>
            <person name="Kalinowski J."/>
            <person name="Ruckert C."/>
        </authorList>
    </citation>
    <scope>NUCLEOTIDE SEQUENCE</scope>
    <source>
        <strain evidence="20">JCM 30078</strain>
    </source>
</reference>
<evidence type="ECO:0000256" key="2">
    <source>
        <dbReference type="ARBA" id="ARBA00001946"/>
    </source>
</evidence>
<evidence type="ECO:0000256" key="18">
    <source>
        <dbReference type="PROSITE-ProRule" id="PRU00409"/>
    </source>
</evidence>
<name>A0A917UZ08_9PSED</name>
<keyword evidence="21" id="KW-1185">Reference proteome</keyword>
<dbReference type="InterPro" id="IPR011054">
    <property type="entry name" value="Rudment_hybrid_motif"/>
</dbReference>
<dbReference type="SUPFAM" id="SSF51246">
    <property type="entry name" value="Rudiment single hybrid motif"/>
    <property type="match status" value="1"/>
</dbReference>
<dbReference type="InterPro" id="IPR020562">
    <property type="entry name" value="PRibGlycinamide_synth_N"/>
</dbReference>
<dbReference type="Gene3D" id="3.40.50.20">
    <property type="match status" value="1"/>
</dbReference>
<keyword evidence="10 18" id="KW-0067">ATP-binding</keyword>
<dbReference type="SMART" id="SM01209">
    <property type="entry name" value="GARS_A"/>
    <property type="match status" value="1"/>
</dbReference>
<keyword evidence="7" id="KW-0479">Metal-binding</keyword>
<dbReference type="Gene3D" id="3.90.600.10">
    <property type="entry name" value="Phosphoribosylglycinamide synthetase, C-terminal domain"/>
    <property type="match status" value="1"/>
</dbReference>
<protein>
    <recommendedName>
        <fullName evidence="5 17">Phosphoribosylamine--glycine ligase</fullName>
        <ecNumber evidence="4 17">6.3.4.13</ecNumber>
    </recommendedName>
    <alternativeName>
        <fullName evidence="16 17">GARS</fullName>
    </alternativeName>
    <alternativeName>
        <fullName evidence="14 17">Glycinamide ribonucleotide synthetase</fullName>
    </alternativeName>
    <alternativeName>
        <fullName evidence="15 17">Phosphoribosylglycinamide synthetase</fullName>
    </alternativeName>
</protein>
<dbReference type="SMART" id="SM01210">
    <property type="entry name" value="GARS_C"/>
    <property type="match status" value="1"/>
</dbReference>
<evidence type="ECO:0000256" key="3">
    <source>
        <dbReference type="ARBA" id="ARBA00005174"/>
    </source>
</evidence>
<dbReference type="Gene3D" id="3.30.470.20">
    <property type="entry name" value="ATP-grasp fold, B domain"/>
    <property type="match status" value="1"/>
</dbReference>
<dbReference type="HAMAP" id="MF_00138">
    <property type="entry name" value="GARS"/>
    <property type="match status" value="1"/>
</dbReference>
<dbReference type="FunFam" id="3.90.600.10:FF:000001">
    <property type="entry name" value="Trifunctional purine biosynthetic protein adenosine-3"/>
    <property type="match status" value="1"/>
</dbReference>
<dbReference type="InterPro" id="IPR020559">
    <property type="entry name" value="PRibGlycinamide_synth_CS"/>
</dbReference>
<evidence type="ECO:0000256" key="13">
    <source>
        <dbReference type="ARBA" id="ARBA00038345"/>
    </source>
</evidence>
<dbReference type="FunFam" id="3.30.470.20:FF:000031">
    <property type="entry name" value="Phosphoribosylamine--glycine ligase"/>
    <property type="match status" value="1"/>
</dbReference>
<comment type="pathway">
    <text evidence="3 17">Purine metabolism; IMP biosynthesis via de novo pathway; N(1)-(5-phospho-D-ribosyl)glycinamide from 5-phospho-alpha-D-ribose 1-diphosphate: step 2/2.</text>
</comment>
<dbReference type="FunFam" id="3.30.1490.20:FF:000006">
    <property type="entry name" value="phosphoribosylamine--glycine ligase, chloroplastic-like"/>
    <property type="match status" value="1"/>
</dbReference>
<comment type="caution">
    <text evidence="20">The sequence shown here is derived from an EMBL/GenBank/DDBJ whole genome shotgun (WGS) entry which is preliminary data.</text>
</comment>
<organism evidence="20 21">
    <name type="scientific">Pseudomonas matsuisoli</name>
    <dbReference type="NCBI Taxonomy" id="1515666"/>
    <lineage>
        <taxon>Bacteria</taxon>
        <taxon>Pseudomonadati</taxon>
        <taxon>Pseudomonadota</taxon>
        <taxon>Gammaproteobacteria</taxon>
        <taxon>Pseudomonadales</taxon>
        <taxon>Pseudomonadaceae</taxon>
        <taxon>Pseudomonas</taxon>
    </lineage>
</organism>
<evidence type="ECO:0000256" key="17">
    <source>
        <dbReference type="HAMAP-Rule" id="MF_00138"/>
    </source>
</evidence>
<evidence type="ECO:0000313" key="20">
    <source>
        <dbReference type="EMBL" id="GGJ97875.1"/>
    </source>
</evidence>
<evidence type="ECO:0000256" key="1">
    <source>
        <dbReference type="ARBA" id="ARBA00001936"/>
    </source>
</evidence>
<feature type="domain" description="ATP-grasp" evidence="19">
    <location>
        <begin position="108"/>
        <end position="315"/>
    </location>
</feature>
<proteinExistence type="inferred from homology"/>
<sequence length="428" mass="45271">MNVLIIGSGGREHALAWKVAQDPRIQKVFVAPGNAGTATESKCENVAIDVLAIEQLADFAEKNVQLTIVGPEAPLVKGVVDLFRSRGLDIFGPTAAAAQLEGSKAFTKDFLARHNIPTADYQNFTEIEPALAYLREKGAPIVIKADGLAAGKGVIVAMTLDEAEDAVRDMLSGNAFGDAGARVVIEEFLDGEEASFIVMVDGENVLPMATSQDHKRVGDGDTGPNTGGMGAYSPAPVVTDAVHKRVMDEVIYPTVRGMAAEGNVYTGFLYAGLMIDKQGAPKVIEFNCRFGDPETQPIMVRLESSLVLLVEAALAKALDKVEATWDPRPTVGIVLAAGGYPADYAKGDVISGLAEAAALDGKVFHAGTTLKDGQVVTSGGRVLCATAIGASVADAQRQAYRLADAIRWSGCFYRRDIGYRAIAREQSK</sequence>
<dbReference type="InterPro" id="IPR011761">
    <property type="entry name" value="ATP-grasp"/>
</dbReference>
<evidence type="ECO:0000256" key="15">
    <source>
        <dbReference type="ARBA" id="ARBA00042864"/>
    </source>
</evidence>
<dbReference type="InterPro" id="IPR000115">
    <property type="entry name" value="PRibGlycinamide_synth"/>
</dbReference>
<dbReference type="PROSITE" id="PS50975">
    <property type="entry name" value="ATP_GRASP"/>
    <property type="match status" value="1"/>
</dbReference>
<accession>A0A917UZ08</accession>
<dbReference type="InterPro" id="IPR037123">
    <property type="entry name" value="PRibGlycinamide_synth_C_sf"/>
</dbReference>
<reference evidence="20" key="2">
    <citation type="submission" date="2020-09" db="EMBL/GenBank/DDBJ databases">
        <authorList>
            <person name="Sun Q."/>
            <person name="Ohkuma M."/>
        </authorList>
    </citation>
    <scope>NUCLEOTIDE SEQUENCE</scope>
    <source>
        <strain evidence="20">JCM 30078</strain>
    </source>
</reference>
<evidence type="ECO:0000256" key="14">
    <source>
        <dbReference type="ARBA" id="ARBA00042242"/>
    </source>
</evidence>
<dbReference type="AlphaFoldDB" id="A0A917UZ08"/>
<evidence type="ECO:0000259" key="19">
    <source>
        <dbReference type="PROSITE" id="PS50975"/>
    </source>
</evidence>
<evidence type="ECO:0000256" key="5">
    <source>
        <dbReference type="ARBA" id="ARBA00020605"/>
    </source>
</evidence>
<keyword evidence="12" id="KW-0464">Manganese</keyword>
<dbReference type="Pfam" id="PF02843">
    <property type="entry name" value="GARS_C"/>
    <property type="match status" value="1"/>
</dbReference>
<keyword evidence="6 17" id="KW-0436">Ligase</keyword>
<dbReference type="Proteomes" id="UP000635983">
    <property type="component" value="Unassembled WGS sequence"/>
</dbReference>
<dbReference type="EC" id="6.3.4.13" evidence="4 17"/>
<dbReference type="PANTHER" id="PTHR43472">
    <property type="entry name" value="PHOSPHORIBOSYLAMINE--GLYCINE LIGASE"/>
    <property type="match status" value="1"/>
</dbReference>
<comment type="cofactor">
    <cofactor evidence="2">
        <name>Mg(2+)</name>
        <dbReference type="ChEBI" id="CHEBI:18420"/>
    </cofactor>
</comment>
<dbReference type="GO" id="GO:0006189">
    <property type="term" value="P:'de novo' IMP biosynthetic process"/>
    <property type="evidence" value="ECO:0007669"/>
    <property type="project" value="UniProtKB-UniRule"/>
</dbReference>
<gene>
    <name evidence="17 20" type="primary">purD</name>
    <name evidence="20" type="ORF">GCM10009304_24680</name>
</gene>
<dbReference type="SUPFAM" id="SSF52440">
    <property type="entry name" value="PreATP-grasp domain"/>
    <property type="match status" value="1"/>
</dbReference>
<dbReference type="EMBL" id="BMPO01000005">
    <property type="protein sequence ID" value="GGJ97875.1"/>
    <property type="molecule type" value="Genomic_DNA"/>
</dbReference>
<dbReference type="GO" id="GO:0004637">
    <property type="term" value="F:phosphoribosylamine-glycine ligase activity"/>
    <property type="evidence" value="ECO:0007669"/>
    <property type="project" value="UniProtKB-UniRule"/>
</dbReference>
<dbReference type="Pfam" id="PF02844">
    <property type="entry name" value="GARS_N"/>
    <property type="match status" value="1"/>
</dbReference>
<dbReference type="GO" id="GO:0046872">
    <property type="term" value="F:metal ion binding"/>
    <property type="evidence" value="ECO:0007669"/>
    <property type="project" value="UniProtKB-KW"/>
</dbReference>
<keyword evidence="11" id="KW-0460">Magnesium</keyword>
<evidence type="ECO:0000256" key="6">
    <source>
        <dbReference type="ARBA" id="ARBA00022598"/>
    </source>
</evidence>
<dbReference type="InterPro" id="IPR013815">
    <property type="entry name" value="ATP_grasp_subdomain_1"/>
</dbReference>
<keyword evidence="8 18" id="KW-0547">Nucleotide-binding</keyword>
<comment type="cofactor">
    <cofactor evidence="1">
        <name>Mn(2+)</name>
        <dbReference type="ChEBI" id="CHEBI:29035"/>
    </cofactor>
</comment>
<evidence type="ECO:0000256" key="11">
    <source>
        <dbReference type="ARBA" id="ARBA00022842"/>
    </source>
</evidence>
<dbReference type="RefSeq" id="WP_188983541.1">
    <property type="nucleotide sequence ID" value="NZ_BMPO01000005.1"/>
</dbReference>
<comment type="similarity">
    <text evidence="13 17">Belongs to the GARS family.</text>
</comment>
<dbReference type="NCBIfam" id="TIGR00877">
    <property type="entry name" value="purD"/>
    <property type="match status" value="1"/>
</dbReference>
<dbReference type="PROSITE" id="PS00184">
    <property type="entry name" value="GARS"/>
    <property type="match status" value="1"/>
</dbReference>
<evidence type="ECO:0000256" key="12">
    <source>
        <dbReference type="ARBA" id="ARBA00023211"/>
    </source>
</evidence>